<dbReference type="AlphaFoldDB" id="A0A517YVH4"/>
<keyword evidence="1" id="KW-0812">Transmembrane</keyword>
<dbReference type="Proteomes" id="UP000317369">
    <property type="component" value="Chromosome"/>
</dbReference>
<gene>
    <name evidence="2" type="ORF">KS4_22710</name>
</gene>
<protein>
    <submittedName>
        <fullName evidence="2">Uncharacterized protein</fullName>
    </submittedName>
</protein>
<evidence type="ECO:0000313" key="2">
    <source>
        <dbReference type="EMBL" id="QDU34206.1"/>
    </source>
</evidence>
<proteinExistence type="predicted"/>
<keyword evidence="3" id="KW-1185">Reference proteome</keyword>
<accession>A0A517YVH4</accession>
<dbReference type="RefSeq" id="WP_145077861.1">
    <property type="nucleotide sequence ID" value="NZ_CP036425.1"/>
</dbReference>
<keyword evidence="1" id="KW-1133">Transmembrane helix</keyword>
<sequence length="412" mass="48564">MPIIDTLKSDFQDYRRLWQYRFTHHRKLYRFLILAPIALIILYLITYLTYYLLANNAYNQLIQGHTLQSLNQKFYDAFPNDHADPSPFYEAFELLDPDLKLSHNLNILIESGTYTFVSFPPDEDLSTQHAAIINRLLEETSQSLDMLKSLRATGPVQFHLPGQPEYNHILDHTVHIYHATSLLSLRTIRHLRNNRINEAYDDMLLMIQLSNTIAHIPRNYPKMFLEIIYRNNISHPIMYAVRSDLLNQQQLLKLQQALILPEDQQLNAQMPDLIRQYAIEYEGYFNEIFNSEDEVPDLLMHYMVNIHQYTFLKHYDRKQFADLGQQYLEQAEQQIYIYPNNSGNPSYSYTTPLTNFAWQDLSSFNDTLAYYNHRNLLIRELAAARYTLDHNASPTSPTHLIPDYIDDLSPIH</sequence>
<dbReference type="EMBL" id="CP036425">
    <property type="protein sequence ID" value="QDU34206.1"/>
    <property type="molecule type" value="Genomic_DNA"/>
</dbReference>
<organism evidence="2 3">
    <name type="scientific">Poriferisphaera corsica</name>
    <dbReference type="NCBI Taxonomy" id="2528020"/>
    <lineage>
        <taxon>Bacteria</taxon>
        <taxon>Pseudomonadati</taxon>
        <taxon>Planctomycetota</taxon>
        <taxon>Phycisphaerae</taxon>
        <taxon>Phycisphaerales</taxon>
        <taxon>Phycisphaeraceae</taxon>
        <taxon>Poriferisphaera</taxon>
    </lineage>
</organism>
<evidence type="ECO:0000313" key="3">
    <source>
        <dbReference type="Proteomes" id="UP000317369"/>
    </source>
</evidence>
<reference evidence="2 3" key="1">
    <citation type="submission" date="2019-02" db="EMBL/GenBank/DDBJ databases">
        <title>Deep-cultivation of Planctomycetes and their phenomic and genomic characterization uncovers novel biology.</title>
        <authorList>
            <person name="Wiegand S."/>
            <person name="Jogler M."/>
            <person name="Boedeker C."/>
            <person name="Pinto D."/>
            <person name="Vollmers J."/>
            <person name="Rivas-Marin E."/>
            <person name="Kohn T."/>
            <person name="Peeters S.H."/>
            <person name="Heuer A."/>
            <person name="Rast P."/>
            <person name="Oberbeckmann S."/>
            <person name="Bunk B."/>
            <person name="Jeske O."/>
            <person name="Meyerdierks A."/>
            <person name="Storesund J.E."/>
            <person name="Kallscheuer N."/>
            <person name="Luecker S."/>
            <person name="Lage O.M."/>
            <person name="Pohl T."/>
            <person name="Merkel B.J."/>
            <person name="Hornburger P."/>
            <person name="Mueller R.-W."/>
            <person name="Bruemmer F."/>
            <person name="Labrenz M."/>
            <person name="Spormann A.M."/>
            <person name="Op den Camp H."/>
            <person name="Overmann J."/>
            <person name="Amann R."/>
            <person name="Jetten M.S.M."/>
            <person name="Mascher T."/>
            <person name="Medema M.H."/>
            <person name="Devos D.P."/>
            <person name="Kaster A.-K."/>
            <person name="Ovreas L."/>
            <person name="Rohde M."/>
            <person name="Galperin M.Y."/>
            <person name="Jogler C."/>
        </authorList>
    </citation>
    <scope>NUCLEOTIDE SEQUENCE [LARGE SCALE GENOMIC DNA]</scope>
    <source>
        <strain evidence="2 3">KS4</strain>
    </source>
</reference>
<keyword evidence="1" id="KW-0472">Membrane</keyword>
<evidence type="ECO:0000256" key="1">
    <source>
        <dbReference type="SAM" id="Phobius"/>
    </source>
</evidence>
<name>A0A517YVH4_9BACT</name>
<feature type="transmembrane region" description="Helical" evidence="1">
    <location>
        <begin position="31"/>
        <end position="53"/>
    </location>
</feature>
<dbReference type="KEGG" id="pcor:KS4_22710"/>